<dbReference type="AlphaFoldDB" id="A0A8H2WGI1"/>
<feature type="region of interest" description="Disordered" evidence="1">
    <location>
        <begin position="1"/>
        <end position="193"/>
    </location>
</feature>
<sequence>MSDCVDMPPRRKRAASEPTQPEPEGEEVSELPKKRGRPPRTGASAHRSVSATQPKAKTSKEKLKAKAAKSKMTPTLKPKTGQGVKSKKMGPRVEEEGKYGSLFVPMEPESDYSIGEDNVDKLIGDSGPVDIESNEDNTPVTSLPVSVRLRLPAPASASSNTKAKHEKEAVPLELTSSSSDSEDKKGLKKKSKKKAKKSAATKLTFGKRFEEYSDSDELELIDDDLLVPRLKVAFELDDAKDDFFVEFDINYKMFRYEVADRLNRVQEEMRLAYTLPDTPKGERRHLKSEENFAAMMSAALGWIESKASEIREKRRKQKGKDDNATIRKLLTQLTGPAVTIFDLGETAKKNSIKLKLQGAKAPPTETPGAKHNRLLAEIRRRVCSTCGKNCAIIYVPGSGPDHRELTEECKLLWASLASKSEGTSSYIGPDPLPEVVAQMSDMSKDKKRGSSKSKAEESIKPDAPALQSSTFAQEASTSRFLASSKVC</sequence>
<name>A0A8H2WGI1_9AGAM</name>
<feature type="compositionally biased region" description="Polar residues" evidence="1">
    <location>
        <begin position="466"/>
        <end position="487"/>
    </location>
</feature>
<evidence type="ECO:0000256" key="1">
    <source>
        <dbReference type="SAM" id="MobiDB-lite"/>
    </source>
</evidence>
<accession>A0A8H2WGI1</accession>
<gene>
    <name evidence="2" type="ORF">RDB_LOCUS26252</name>
</gene>
<protein>
    <submittedName>
        <fullName evidence="2">Uncharacterized protein</fullName>
    </submittedName>
</protein>
<organism evidence="2 3">
    <name type="scientific">Rhizoctonia solani</name>
    <dbReference type="NCBI Taxonomy" id="456999"/>
    <lineage>
        <taxon>Eukaryota</taxon>
        <taxon>Fungi</taxon>
        <taxon>Dikarya</taxon>
        <taxon>Basidiomycota</taxon>
        <taxon>Agaricomycotina</taxon>
        <taxon>Agaricomycetes</taxon>
        <taxon>Cantharellales</taxon>
        <taxon>Ceratobasidiaceae</taxon>
        <taxon>Rhizoctonia</taxon>
    </lineage>
</organism>
<evidence type="ECO:0000313" key="2">
    <source>
        <dbReference type="EMBL" id="CAE6383486.1"/>
    </source>
</evidence>
<dbReference type="EMBL" id="CAJMWT010001159">
    <property type="protein sequence ID" value="CAE6383486.1"/>
    <property type="molecule type" value="Genomic_DNA"/>
</dbReference>
<dbReference type="Proteomes" id="UP000663843">
    <property type="component" value="Unassembled WGS sequence"/>
</dbReference>
<proteinExistence type="predicted"/>
<feature type="region of interest" description="Disordered" evidence="1">
    <location>
        <begin position="421"/>
        <end position="487"/>
    </location>
</feature>
<evidence type="ECO:0000313" key="3">
    <source>
        <dbReference type="Proteomes" id="UP000663843"/>
    </source>
</evidence>
<reference evidence="2" key="1">
    <citation type="submission" date="2021-01" db="EMBL/GenBank/DDBJ databases">
        <authorList>
            <person name="Kaushik A."/>
        </authorList>
    </citation>
    <scope>NUCLEOTIDE SEQUENCE</scope>
    <source>
        <strain evidence="2">AG2-2IIIB</strain>
    </source>
</reference>
<comment type="caution">
    <text evidence="2">The sequence shown here is derived from an EMBL/GenBank/DDBJ whole genome shotgun (WGS) entry which is preliminary data.</text>
</comment>